<dbReference type="PANTHER" id="PTHR13200:SF0">
    <property type="entry name" value="EEF1A LYSINE METHYLTRANSFERASE 1"/>
    <property type="match status" value="1"/>
</dbReference>
<sequence length="237" mass="26769">MSAKGEERLSAAAKDGDDDDPPFLSSRALEALREFLSEQQGSAREEEEDGDGGSEEVRLLAEDWRLSQFWYDRETAATVAEEIRGLCAFTSSAVACVACPTIYVYLKKIDPTIPVQLLEYDKRFEQYGSDFTFYDYNQPEELPSTLKHAYKVVVADPPYLSKECLEKIAQTISFLVHPKKPYILLLTGEVQQERAAELLDVYPCGFRPQHSNKLGNEFRLYTNYDPGGRLGGWKQSG</sequence>
<dbReference type="InterPro" id="IPR002052">
    <property type="entry name" value="DNA_methylase_N6_adenine_CS"/>
</dbReference>
<dbReference type="InParanoid" id="A0A6I9QZD3"/>
<proteinExistence type="inferred from homology"/>
<dbReference type="InterPro" id="IPR041370">
    <property type="entry name" value="Mlase_EEF1AKMT1/ZCCHC4"/>
</dbReference>
<evidence type="ECO:0000256" key="4">
    <source>
        <dbReference type="ARBA" id="ARBA00022679"/>
    </source>
</evidence>
<dbReference type="EC" id="2.1.1.-" evidence="5"/>
<accession>A0A6I9QZD3</accession>
<protein>
    <recommendedName>
        <fullName evidence="5">Protein-lysine N-methyltransferase LOC105042395</fullName>
        <ecNumber evidence="5">2.1.1.-</ecNumber>
    </recommendedName>
</protein>
<dbReference type="KEGG" id="egu:105042395"/>
<feature type="region of interest" description="Disordered" evidence="6">
    <location>
        <begin position="1"/>
        <end position="24"/>
    </location>
</feature>
<dbReference type="GO" id="GO:0003676">
    <property type="term" value="F:nucleic acid binding"/>
    <property type="evidence" value="ECO:0007669"/>
    <property type="project" value="InterPro"/>
</dbReference>
<dbReference type="Proteomes" id="UP000504607">
    <property type="component" value="Chromosome 3"/>
</dbReference>
<dbReference type="OrthoDB" id="206354at2759"/>
<keyword evidence="4 5" id="KW-0808">Transferase</keyword>
<dbReference type="GO" id="GO:0032259">
    <property type="term" value="P:methylation"/>
    <property type="evidence" value="ECO:0007669"/>
    <property type="project" value="UniProtKB-KW"/>
</dbReference>
<reference evidence="8" key="1">
    <citation type="submission" date="2025-08" db="UniProtKB">
        <authorList>
            <consortium name="RefSeq"/>
        </authorList>
    </citation>
    <scope>IDENTIFICATION</scope>
</reference>
<evidence type="ECO:0000256" key="6">
    <source>
        <dbReference type="SAM" id="MobiDB-lite"/>
    </source>
</evidence>
<keyword evidence="2 5" id="KW-0963">Cytoplasm</keyword>
<dbReference type="Gene3D" id="3.40.50.150">
    <property type="entry name" value="Vaccinia Virus protein VP39"/>
    <property type="match status" value="1"/>
</dbReference>
<organism evidence="7 8">
    <name type="scientific">Elaeis guineensis var. tenera</name>
    <name type="common">Oil palm</name>
    <dbReference type="NCBI Taxonomy" id="51953"/>
    <lineage>
        <taxon>Eukaryota</taxon>
        <taxon>Viridiplantae</taxon>
        <taxon>Streptophyta</taxon>
        <taxon>Embryophyta</taxon>
        <taxon>Tracheophyta</taxon>
        <taxon>Spermatophyta</taxon>
        <taxon>Magnoliopsida</taxon>
        <taxon>Liliopsida</taxon>
        <taxon>Arecaceae</taxon>
        <taxon>Arecoideae</taxon>
        <taxon>Cocoseae</taxon>
        <taxon>Elaeidinae</taxon>
        <taxon>Elaeis</taxon>
    </lineage>
</organism>
<dbReference type="GeneID" id="105042395"/>
<dbReference type="FunCoup" id="A0A6I9QZD3">
    <property type="interactions" value="1518"/>
</dbReference>
<dbReference type="HAMAP" id="MF_03187">
    <property type="entry name" value="Methyltr_EFM5"/>
    <property type="match status" value="1"/>
</dbReference>
<evidence type="ECO:0000313" key="7">
    <source>
        <dbReference type="Proteomes" id="UP000504607"/>
    </source>
</evidence>
<dbReference type="AlphaFoldDB" id="A0A6I9QZD3"/>
<name>A0A6I9QZD3_ELAGV</name>
<evidence type="ECO:0000256" key="1">
    <source>
        <dbReference type="ARBA" id="ARBA00004496"/>
    </source>
</evidence>
<dbReference type="PROSITE" id="PS00092">
    <property type="entry name" value="N6_MTASE"/>
    <property type="match status" value="1"/>
</dbReference>
<evidence type="ECO:0000256" key="3">
    <source>
        <dbReference type="ARBA" id="ARBA00022603"/>
    </source>
</evidence>
<dbReference type="Pfam" id="PF10237">
    <property type="entry name" value="N6-adenineMlase"/>
    <property type="match status" value="1"/>
</dbReference>
<gene>
    <name evidence="8" type="primary">LOC105042395</name>
</gene>
<dbReference type="RefSeq" id="XP_010917882.1">
    <property type="nucleotide sequence ID" value="XM_010919580.3"/>
</dbReference>
<dbReference type="GO" id="GO:0005737">
    <property type="term" value="C:cytoplasm"/>
    <property type="evidence" value="ECO:0007669"/>
    <property type="project" value="UniProtKB-SubCell"/>
</dbReference>
<dbReference type="InterPro" id="IPR029063">
    <property type="entry name" value="SAM-dependent_MTases_sf"/>
</dbReference>
<evidence type="ECO:0000256" key="2">
    <source>
        <dbReference type="ARBA" id="ARBA00022490"/>
    </source>
</evidence>
<comment type="function">
    <text evidence="5">S-adenosyl-L-methionine-dependent protein-lysine N-methyltransferase that methylates elongation factor 1-alpha.</text>
</comment>
<dbReference type="PANTHER" id="PTHR13200">
    <property type="entry name" value="EEF1A LYSINE METHYLTRANSFERASE 1"/>
    <property type="match status" value="1"/>
</dbReference>
<keyword evidence="7" id="KW-1185">Reference proteome</keyword>
<evidence type="ECO:0000256" key="5">
    <source>
        <dbReference type="HAMAP-Rule" id="MF_03187"/>
    </source>
</evidence>
<dbReference type="InterPro" id="IPR019369">
    <property type="entry name" value="Efm5/EEF1AKMT1"/>
</dbReference>
<comment type="subcellular location">
    <subcellularLocation>
        <location evidence="1 5">Cytoplasm</location>
    </subcellularLocation>
</comment>
<evidence type="ECO:0000313" key="8">
    <source>
        <dbReference type="RefSeq" id="XP_010917882.1"/>
    </source>
</evidence>
<keyword evidence="3 5" id="KW-0489">Methyltransferase</keyword>
<dbReference type="GO" id="GO:0016279">
    <property type="term" value="F:protein-lysine N-methyltransferase activity"/>
    <property type="evidence" value="ECO:0007669"/>
    <property type="project" value="UniProtKB-UniRule"/>
</dbReference>
<comment type="similarity">
    <text evidence="5">Belongs to the class I-like SAM-binding methyltransferase superfamily. EFM5 family.</text>
</comment>